<dbReference type="InterPro" id="IPR010994">
    <property type="entry name" value="RuvA_2-like"/>
</dbReference>
<feature type="domain" description="Helix-hairpin-helix DNA-binding motif class 1" evidence="3">
    <location>
        <begin position="226"/>
        <end position="245"/>
    </location>
</feature>
<feature type="transmembrane region" description="Helical" evidence="2">
    <location>
        <begin position="65"/>
        <end position="83"/>
    </location>
</feature>
<evidence type="ECO:0000313" key="5">
    <source>
        <dbReference type="Proteomes" id="UP001501509"/>
    </source>
</evidence>
<keyword evidence="2" id="KW-1133">Transmembrane helix</keyword>
<evidence type="ECO:0000256" key="1">
    <source>
        <dbReference type="SAM" id="MobiDB-lite"/>
    </source>
</evidence>
<organism evidence="4 5">
    <name type="scientific">Actinomadura fulvescens</name>
    <dbReference type="NCBI Taxonomy" id="46160"/>
    <lineage>
        <taxon>Bacteria</taxon>
        <taxon>Bacillati</taxon>
        <taxon>Actinomycetota</taxon>
        <taxon>Actinomycetes</taxon>
        <taxon>Streptosporangiales</taxon>
        <taxon>Thermomonosporaceae</taxon>
        <taxon>Actinomadura</taxon>
    </lineage>
</organism>
<dbReference type="InterPro" id="IPR019554">
    <property type="entry name" value="Soluble_ligand-bd"/>
</dbReference>
<keyword evidence="2" id="KW-0812">Transmembrane</keyword>
<dbReference type="Pfam" id="PF12836">
    <property type="entry name" value="HHH_3"/>
    <property type="match status" value="1"/>
</dbReference>
<dbReference type="SUPFAM" id="SSF47781">
    <property type="entry name" value="RuvA domain 2-like"/>
    <property type="match status" value="1"/>
</dbReference>
<accession>A0ABP6BS97</accession>
<dbReference type="PANTHER" id="PTHR21180">
    <property type="entry name" value="ENDONUCLEASE/EXONUCLEASE/PHOSPHATASE FAMILY DOMAIN-CONTAINING PROTEIN 1"/>
    <property type="match status" value="1"/>
</dbReference>
<name>A0ABP6BS97_9ACTN</name>
<keyword evidence="2" id="KW-0472">Membrane</keyword>
<protein>
    <recommendedName>
        <fullName evidence="3">Helix-hairpin-helix DNA-binding motif class 1 domain-containing protein</fullName>
    </recommendedName>
</protein>
<dbReference type="InterPro" id="IPR004509">
    <property type="entry name" value="Competence_ComEA_HhH"/>
</dbReference>
<dbReference type="PANTHER" id="PTHR21180:SF32">
    <property type="entry name" value="ENDONUCLEASE_EXONUCLEASE_PHOSPHATASE FAMILY DOMAIN-CONTAINING PROTEIN 1"/>
    <property type="match status" value="1"/>
</dbReference>
<feature type="domain" description="Helix-hairpin-helix DNA-binding motif class 1" evidence="3">
    <location>
        <begin position="196"/>
        <end position="215"/>
    </location>
</feature>
<keyword evidence="5" id="KW-1185">Reference proteome</keyword>
<dbReference type="SMART" id="SM00278">
    <property type="entry name" value="HhH1"/>
    <property type="match status" value="2"/>
</dbReference>
<evidence type="ECO:0000313" key="4">
    <source>
        <dbReference type="EMBL" id="GAA2575985.1"/>
    </source>
</evidence>
<dbReference type="InterPro" id="IPR003583">
    <property type="entry name" value="Hlx-hairpin-Hlx_DNA-bd_motif"/>
</dbReference>
<comment type="caution">
    <text evidence="4">The sequence shown here is derived from an EMBL/GenBank/DDBJ whole genome shotgun (WGS) entry which is preliminary data.</text>
</comment>
<gene>
    <name evidence="4" type="ORF">GCM10010411_05400</name>
</gene>
<dbReference type="RefSeq" id="WP_344537300.1">
    <property type="nucleotide sequence ID" value="NZ_BAAATD010000001.1"/>
</dbReference>
<dbReference type="NCBIfam" id="TIGR00426">
    <property type="entry name" value="competence protein ComEA helix-hairpin-helix repeat region"/>
    <property type="match status" value="1"/>
</dbReference>
<dbReference type="Gene3D" id="3.10.560.10">
    <property type="entry name" value="Outer membrane lipoprotein wza domain like"/>
    <property type="match status" value="1"/>
</dbReference>
<proteinExistence type="predicted"/>
<reference evidence="5" key="1">
    <citation type="journal article" date="2019" name="Int. J. Syst. Evol. Microbiol.">
        <title>The Global Catalogue of Microorganisms (GCM) 10K type strain sequencing project: providing services to taxonomists for standard genome sequencing and annotation.</title>
        <authorList>
            <consortium name="The Broad Institute Genomics Platform"/>
            <consortium name="The Broad Institute Genome Sequencing Center for Infectious Disease"/>
            <person name="Wu L."/>
            <person name="Ma J."/>
        </authorList>
    </citation>
    <scope>NUCLEOTIDE SEQUENCE [LARGE SCALE GENOMIC DNA]</scope>
    <source>
        <strain evidence="5">JCM 6833</strain>
    </source>
</reference>
<dbReference type="Proteomes" id="UP001501509">
    <property type="component" value="Unassembled WGS sequence"/>
</dbReference>
<dbReference type="Pfam" id="PF10531">
    <property type="entry name" value="SLBB"/>
    <property type="match status" value="1"/>
</dbReference>
<feature type="region of interest" description="Disordered" evidence="1">
    <location>
        <begin position="15"/>
        <end position="56"/>
    </location>
</feature>
<sequence>MRLRSPTERLYDLIERLRSPRTEGSGPPSSFGGGPPAASLRSGPEAPDPLPLRDRLDPGLPGARALALLGVVAALVAGIYLWMARPRPEPPTAAVSSPTLSVASVASPVSRVVVHVSGKVRRPGVVTLPSGSRVADAIKAAGGARAGARTDTLNLARKLVDGEQIPVGVPAPAAAPAVSGAPTSGAPLDLNTATVEQLDDLPGVGPVLAQRIVDYRGQHGSFRSVDQLQEVSGIGTRRFTELKAMVRV</sequence>
<evidence type="ECO:0000259" key="3">
    <source>
        <dbReference type="SMART" id="SM00278"/>
    </source>
</evidence>
<dbReference type="EMBL" id="BAAATD010000001">
    <property type="protein sequence ID" value="GAA2575985.1"/>
    <property type="molecule type" value="Genomic_DNA"/>
</dbReference>
<evidence type="ECO:0000256" key="2">
    <source>
        <dbReference type="SAM" id="Phobius"/>
    </source>
</evidence>
<dbReference type="Gene3D" id="1.10.150.320">
    <property type="entry name" value="Photosystem II 12 kDa extrinsic protein"/>
    <property type="match status" value="1"/>
</dbReference>
<dbReference type="InterPro" id="IPR051675">
    <property type="entry name" value="Endo/Exo/Phosphatase_dom_1"/>
</dbReference>